<reference evidence="1 2" key="1">
    <citation type="journal article" date="2019" name="Int. J. Syst. Evol. Microbiol.">
        <title>The Global Catalogue of Microorganisms (GCM) 10K type strain sequencing project: providing services to taxonomists for standard genome sequencing and annotation.</title>
        <authorList>
            <consortium name="The Broad Institute Genomics Platform"/>
            <consortium name="The Broad Institute Genome Sequencing Center for Infectious Disease"/>
            <person name="Wu L."/>
            <person name="Ma J."/>
        </authorList>
    </citation>
    <scope>NUCLEOTIDE SEQUENCE [LARGE SCALE GENOMIC DNA]</scope>
    <source>
        <strain evidence="1 2">JCM 16240</strain>
    </source>
</reference>
<dbReference type="Proteomes" id="UP001501176">
    <property type="component" value="Unassembled WGS sequence"/>
</dbReference>
<protein>
    <submittedName>
        <fullName evidence="1">Uncharacterized protein</fullName>
    </submittedName>
</protein>
<organism evidence="1 2">
    <name type="scientific">Castellaniella daejeonensis</name>
    <dbReference type="NCBI Taxonomy" id="659013"/>
    <lineage>
        <taxon>Bacteria</taxon>
        <taxon>Pseudomonadati</taxon>
        <taxon>Pseudomonadota</taxon>
        <taxon>Betaproteobacteria</taxon>
        <taxon>Burkholderiales</taxon>
        <taxon>Alcaligenaceae</taxon>
        <taxon>Castellaniella</taxon>
    </lineage>
</organism>
<keyword evidence="2" id="KW-1185">Reference proteome</keyword>
<name>A0ABN0TR29_9BURK</name>
<gene>
    <name evidence="1" type="ORF">GCM10009125_16350</name>
</gene>
<comment type="caution">
    <text evidence="1">The sequence shown here is derived from an EMBL/GenBank/DDBJ whole genome shotgun (WGS) entry which is preliminary data.</text>
</comment>
<dbReference type="EMBL" id="BAAAFN010000011">
    <property type="protein sequence ID" value="GAA0228061.1"/>
    <property type="molecule type" value="Genomic_DNA"/>
</dbReference>
<sequence>MLGGPGRIAFGDVQRELAGFAVDLHQGAHLFGGEALEAQAFVEQGADEVAGAPAFGVVGERLQQVLEPGLVHPCGWFAELQVHHALARIGRQGATAGADPVEVGVRDLLQHGAFAGFAWTSGFPPVEGWEGTPVRFQTGMHDE</sequence>
<accession>A0ABN0TR29</accession>
<evidence type="ECO:0000313" key="2">
    <source>
        <dbReference type="Proteomes" id="UP001501176"/>
    </source>
</evidence>
<proteinExistence type="predicted"/>
<evidence type="ECO:0000313" key="1">
    <source>
        <dbReference type="EMBL" id="GAA0228061.1"/>
    </source>
</evidence>